<dbReference type="InterPro" id="IPR041569">
    <property type="entry name" value="AAA_lid_3"/>
</dbReference>
<name>A0A2G2XW40_CAPAN</name>
<feature type="region of interest" description="Disordered" evidence="1">
    <location>
        <begin position="544"/>
        <end position="603"/>
    </location>
</feature>
<accession>A0A2G2XW40</accession>
<feature type="compositionally biased region" description="Basic and acidic residues" evidence="1">
    <location>
        <begin position="560"/>
        <end position="591"/>
    </location>
</feature>
<dbReference type="InterPro" id="IPR027417">
    <property type="entry name" value="P-loop_NTPase"/>
</dbReference>
<evidence type="ECO:0000259" key="2">
    <source>
        <dbReference type="SMART" id="SM00382"/>
    </source>
</evidence>
<feature type="compositionally biased region" description="Basic and acidic residues" evidence="1">
    <location>
        <begin position="182"/>
        <end position="193"/>
    </location>
</feature>
<dbReference type="GO" id="GO:0016887">
    <property type="term" value="F:ATP hydrolysis activity"/>
    <property type="evidence" value="ECO:0000318"/>
    <property type="project" value="GO_Central"/>
</dbReference>
<dbReference type="InterPro" id="IPR003959">
    <property type="entry name" value="ATPase_AAA_core"/>
</dbReference>
<comment type="caution">
    <text evidence="3">The sequence shown here is derived from an EMBL/GenBank/DDBJ whole genome shotgun (WGS) entry which is preliminary data.</text>
</comment>
<dbReference type="Gene3D" id="3.40.50.300">
    <property type="entry name" value="P-loop containing nucleotide triphosphate hydrolases"/>
    <property type="match status" value="1"/>
</dbReference>
<dbReference type="GO" id="GO:0051301">
    <property type="term" value="P:cell division"/>
    <property type="evidence" value="ECO:0007669"/>
    <property type="project" value="UniProtKB-KW"/>
</dbReference>
<evidence type="ECO:0000313" key="4">
    <source>
        <dbReference type="Proteomes" id="UP000222542"/>
    </source>
</evidence>
<dbReference type="GO" id="GO:0042254">
    <property type="term" value="P:ribosome biogenesis"/>
    <property type="evidence" value="ECO:0000318"/>
    <property type="project" value="GO_Central"/>
</dbReference>
<dbReference type="FunFam" id="1.10.8.60:FF:000109">
    <property type="entry name" value="Cell division control protein 48 homolog C"/>
    <property type="match status" value="1"/>
</dbReference>
<dbReference type="GO" id="GO:1990275">
    <property type="term" value="F:preribosome binding"/>
    <property type="evidence" value="ECO:0000318"/>
    <property type="project" value="GO_Central"/>
</dbReference>
<dbReference type="PANTHER" id="PTHR48470">
    <property type="entry name" value="CELL DIVISION CONTROL PROTEIN 48 C ISOFORM 1"/>
    <property type="match status" value="1"/>
</dbReference>
<dbReference type="STRING" id="4072.A0A2G2XW40"/>
<dbReference type="Gramene" id="PHT61703">
    <property type="protein sequence ID" value="PHT61703"/>
    <property type="gene ID" value="T459_34425"/>
</dbReference>
<proteinExistence type="predicted"/>
<dbReference type="SMART" id="SM00382">
    <property type="entry name" value="AAA"/>
    <property type="match status" value="1"/>
</dbReference>
<dbReference type="Proteomes" id="UP000222542">
    <property type="component" value="Unassembled WGS sequence"/>
</dbReference>
<feature type="compositionally biased region" description="Basic and acidic residues" evidence="1">
    <location>
        <begin position="14"/>
        <end position="27"/>
    </location>
</feature>
<feature type="domain" description="AAA+ ATPase" evidence="2">
    <location>
        <begin position="68"/>
        <end position="233"/>
    </location>
</feature>
<protein>
    <submittedName>
        <fullName evidence="3">Cell division control protein 48 -like protein C</fullName>
    </submittedName>
</protein>
<dbReference type="Pfam" id="PF17862">
    <property type="entry name" value="AAA_lid_3"/>
    <property type="match status" value="1"/>
</dbReference>
<feature type="region of interest" description="Disordered" evidence="1">
    <location>
        <begin position="1"/>
        <end position="35"/>
    </location>
</feature>
<keyword evidence="4" id="KW-1185">Reference proteome</keyword>
<reference evidence="3 4" key="1">
    <citation type="journal article" date="2014" name="Nat. Genet.">
        <title>Genome sequence of the hot pepper provides insights into the evolution of pungency in Capsicum species.</title>
        <authorList>
            <person name="Kim S."/>
            <person name="Park M."/>
            <person name="Yeom S.I."/>
            <person name="Kim Y.M."/>
            <person name="Lee J.M."/>
            <person name="Lee H.A."/>
            <person name="Seo E."/>
            <person name="Choi J."/>
            <person name="Cheong K."/>
            <person name="Kim K.T."/>
            <person name="Jung K."/>
            <person name="Lee G.W."/>
            <person name="Oh S.K."/>
            <person name="Bae C."/>
            <person name="Kim S.B."/>
            <person name="Lee H.Y."/>
            <person name="Kim S.Y."/>
            <person name="Kim M.S."/>
            <person name="Kang B.C."/>
            <person name="Jo Y.D."/>
            <person name="Yang H.B."/>
            <person name="Jeong H.J."/>
            <person name="Kang W.H."/>
            <person name="Kwon J.K."/>
            <person name="Shin C."/>
            <person name="Lim J.Y."/>
            <person name="Park J.H."/>
            <person name="Huh J.H."/>
            <person name="Kim J.S."/>
            <person name="Kim B.D."/>
            <person name="Cohen O."/>
            <person name="Paran I."/>
            <person name="Suh M.C."/>
            <person name="Lee S.B."/>
            <person name="Kim Y.K."/>
            <person name="Shin Y."/>
            <person name="Noh S.J."/>
            <person name="Park J."/>
            <person name="Seo Y.S."/>
            <person name="Kwon S.Y."/>
            <person name="Kim H.A."/>
            <person name="Park J.M."/>
            <person name="Kim H.J."/>
            <person name="Choi S.B."/>
            <person name="Bosland P.W."/>
            <person name="Reeves G."/>
            <person name="Jo S.H."/>
            <person name="Lee B.W."/>
            <person name="Cho H.T."/>
            <person name="Choi H.S."/>
            <person name="Lee M.S."/>
            <person name="Yu Y."/>
            <person name="Do Choi Y."/>
            <person name="Park B.S."/>
            <person name="van Deynze A."/>
            <person name="Ashrafi H."/>
            <person name="Hill T."/>
            <person name="Kim W.T."/>
            <person name="Pai H.S."/>
            <person name="Ahn H.K."/>
            <person name="Yeam I."/>
            <person name="Giovannoni J.J."/>
            <person name="Rose J.K."/>
            <person name="Sorensen I."/>
            <person name="Lee S.J."/>
            <person name="Kim R.W."/>
            <person name="Choi I.Y."/>
            <person name="Choi B.S."/>
            <person name="Lim J.S."/>
            <person name="Lee Y.H."/>
            <person name="Choi D."/>
        </authorList>
    </citation>
    <scope>NUCLEOTIDE SEQUENCE [LARGE SCALE GENOMIC DNA]</scope>
    <source>
        <strain evidence="4">cv. CM334</strain>
    </source>
</reference>
<evidence type="ECO:0000313" key="3">
    <source>
        <dbReference type="EMBL" id="PHT61703.1"/>
    </source>
</evidence>
<dbReference type="GO" id="GO:0005634">
    <property type="term" value="C:nucleus"/>
    <property type="evidence" value="ECO:0000318"/>
    <property type="project" value="GO_Central"/>
</dbReference>
<gene>
    <name evidence="3" type="ORF">T459_34425</name>
</gene>
<feature type="region of interest" description="Disordered" evidence="1">
    <location>
        <begin position="172"/>
        <end position="198"/>
    </location>
</feature>
<dbReference type="AlphaFoldDB" id="A0A2G2XW40"/>
<dbReference type="InterPro" id="IPR055278">
    <property type="entry name" value="CDC48c"/>
</dbReference>
<dbReference type="Gene3D" id="1.10.8.60">
    <property type="match status" value="1"/>
</dbReference>
<dbReference type="InterPro" id="IPR003593">
    <property type="entry name" value="AAA+_ATPase"/>
</dbReference>
<dbReference type="PANTHER" id="PTHR48470:SF1">
    <property type="entry name" value="CELL DIVISION CONTROL PROTEIN 48 C ISOFORM 1"/>
    <property type="match status" value="1"/>
</dbReference>
<dbReference type="EMBL" id="AYRZ02000123">
    <property type="protein sequence ID" value="PHT61703.1"/>
    <property type="molecule type" value="Genomic_DNA"/>
</dbReference>
<organism evidence="3 4">
    <name type="scientific">Capsicum annuum</name>
    <name type="common">Capsicum pepper</name>
    <dbReference type="NCBI Taxonomy" id="4072"/>
    <lineage>
        <taxon>Eukaryota</taxon>
        <taxon>Viridiplantae</taxon>
        <taxon>Streptophyta</taxon>
        <taxon>Embryophyta</taxon>
        <taxon>Tracheophyta</taxon>
        <taxon>Spermatophyta</taxon>
        <taxon>Magnoliopsida</taxon>
        <taxon>eudicotyledons</taxon>
        <taxon>Gunneridae</taxon>
        <taxon>Pentapetalae</taxon>
        <taxon>asterids</taxon>
        <taxon>lamiids</taxon>
        <taxon>Solanales</taxon>
        <taxon>Solanaceae</taxon>
        <taxon>Solanoideae</taxon>
        <taxon>Capsiceae</taxon>
        <taxon>Capsicum</taxon>
    </lineage>
</organism>
<dbReference type="SUPFAM" id="SSF52540">
    <property type="entry name" value="P-loop containing nucleoside triphosphate hydrolases"/>
    <property type="match status" value="1"/>
</dbReference>
<dbReference type="Pfam" id="PF00004">
    <property type="entry name" value="AAA"/>
    <property type="match status" value="1"/>
</dbReference>
<evidence type="ECO:0000256" key="1">
    <source>
        <dbReference type="SAM" id="MobiDB-lite"/>
    </source>
</evidence>
<sequence>MLSKGGGRTNGVTRDLEGGVREGERFGGSDGSVDGPRFKDLGGMDGVLEELKMEVIVPLYHPQLTKHLGVRILFHGPPGCRKTKLAHAIADETRVPFYKLSAIELVSGVSGASEENIRELFSKAYRMAPSIVFIDEIDAIASKTENLQKEMEQHIVTQLLTCMDESHRVVKPNDAEESALPSDKRNSEAKSDGSNRGPGYVLVIGATNRPDAIDPTFRRPGRFDREIALGIPDENARAQILSVLTRNLRVEGAFDVMKIASSTPGFVGADLAALTNKEGNLAMKRIIDVRKVELLGELADGEDAEEWWRKPWSPEEMANLSINMADFEETAKLVQPSFREEGFSAIPNVKWEDVGGLHSLRHDFDRYIVKRIKNPKDYMTRVGPDECCRLKRSKSLPTMSTLGSEGEGLDDLPIKVSNAFLPLTEEIISLEASSWKRFGFILHAKVNLNADMSVSSLDGGRATIPFHKSITVSHIWGSCAAIFRILPLLPPSCNLIGSSIGILLPAGFILSPLSSVSGFILIAGLLGSSTNVISNESKSFLKRGRPLGSKVQNPRKRKINGQDDTTKYSHMEVQDLRNVDIPEGINEHETQENEELSINSSDV</sequence>
<reference evidence="3 4" key="2">
    <citation type="journal article" date="2017" name="Genome Biol.">
        <title>New reference genome sequences of hot pepper reveal the massive evolution of plant disease-resistance genes by retroduplication.</title>
        <authorList>
            <person name="Kim S."/>
            <person name="Park J."/>
            <person name="Yeom S.I."/>
            <person name="Kim Y.M."/>
            <person name="Seo E."/>
            <person name="Kim K.T."/>
            <person name="Kim M.S."/>
            <person name="Lee J.M."/>
            <person name="Cheong K."/>
            <person name="Shin H.S."/>
            <person name="Kim S.B."/>
            <person name="Han K."/>
            <person name="Lee J."/>
            <person name="Park M."/>
            <person name="Lee H.A."/>
            <person name="Lee H.Y."/>
            <person name="Lee Y."/>
            <person name="Oh S."/>
            <person name="Lee J.H."/>
            <person name="Choi E."/>
            <person name="Choi E."/>
            <person name="Lee S.E."/>
            <person name="Jeon J."/>
            <person name="Kim H."/>
            <person name="Choi G."/>
            <person name="Song H."/>
            <person name="Lee J."/>
            <person name="Lee S.C."/>
            <person name="Kwon J.K."/>
            <person name="Lee H.Y."/>
            <person name="Koo N."/>
            <person name="Hong Y."/>
            <person name="Kim R.W."/>
            <person name="Kang W.H."/>
            <person name="Huh J.H."/>
            <person name="Kang B.C."/>
            <person name="Yang T.J."/>
            <person name="Lee Y.H."/>
            <person name="Bennetzen J.L."/>
            <person name="Choi D."/>
        </authorList>
    </citation>
    <scope>NUCLEOTIDE SEQUENCE [LARGE SCALE GENOMIC DNA]</scope>
    <source>
        <strain evidence="4">cv. CM334</strain>
    </source>
</reference>
<dbReference type="GO" id="GO:0005524">
    <property type="term" value="F:ATP binding"/>
    <property type="evidence" value="ECO:0007669"/>
    <property type="project" value="InterPro"/>
</dbReference>